<dbReference type="EMBL" id="DF157102">
    <property type="protein sequence ID" value="GAB66858.1"/>
    <property type="molecule type" value="Genomic_DNA"/>
</dbReference>
<evidence type="ECO:0000313" key="3">
    <source>
        <dbReference type="Proteomes" id="UP000006319"/>
    </source>
</evidence>
<dbReference type="KEGG" id="pcy:PCYB_102080"/>
<feature type="compositionally biased region" description="Basic residues" evidence="1">
    <location>
        <begin position="130"/>
        <end position="139"/>
    </location>
</feature>
<sequence length="187" mass="21242">MPQLVPVYNQEKSLKEQDDTELIKHRNWDFAHSLVKLKKKGPADDDDAHDSGVHLRKSNNLMKNEKGLWVPKKGIASEDKTKNDKKREKKGESENKKKEYVRKKRNKSSSQSSSDDSRVSKSPTPSRESSKKKRRRKRSSSSTPIRKGASRDSSSAHTRESSDMSRTADSKLSARTNRTSSRESGTK</sequence>
<proteinExistence type="predicted"/>
<feature type="compositionally biased region" description="Low complexity" evidence="1">
    <location>
        <begin position="108"/>
        <end position="127"/>
    </location>
</feature>
<organism evidence="2 3">
    <name type="scientific">Plasmodium cynomolgi (strain B)</name>
    <dbReference type="NCBI Taxonomy" id="1120755"/>
    <lineage>
        <taxon>Eukaryota</taxon>
        <taxon>Sar</taxon>
        <taxon>Alveolata</taxon>
        <taxon>Apicomplexa</taxon>
        <taxon>Aconoidasida</taxon>
        <taxon>Haemosporida</taxon>
        <taxon>Plasmodiidae</taxon>
        <taxon>Plasmodium</taxon>
        <taxon>Plasmodium (Plasmodium)</taxon>
    </lineage>
</organism>
<dbReference type="eggNOG" id="ENOG502SZ6B">
    <property type="taxonomic scope" value="Eukaryota"/>
</dbReference>
<evidence type="ECO:0000313" key="2">
    <source>
        <dbReference type="EMBL" id="GAB66858.1"/>
    </source>
</evidence>
<dbReference type="GeneID" id="14693217"/>
<dbReference type="AlphaFoldDB" id="K6UKI7"/>
<feature type="compositionally biased region" description="Basic and acidic residues" evidence="1">
    <location>
        <begin position="157"/>
        <end position="169"/>
    </location>
</feature>
<dbReference type="Proteomes" id="UP000006319">
    <property type="component" value="Chromosome 10"/>
</dbReference>
<keyword evidence="3" id="KW-1185">Reference proteome</keyword>
<dbReference type="RefSeq" id="XP_004222805.1">
    <property type="nucleotide sequence ID" value="XM_004222757.1"/>
</dbReference>
<feature type="region of interest" description="Disordered" evidence="1">
    <location>
        <begin position="39"/>
        <end position="187"/>
    </location>
</feature>
<dbReference type="OrthoDB" id="387696at2759"/>
<feature type="compositionally biased region" description="Basic and acidic residues" evidence="1">
    <location>
        <begin position="75"/>
        <end position="98"/>
    </location>
</feature>
<reference evidence="2 3" key="1">
    <citation type="journal article" date="2012" name="Nat. Genet.">
        <title>Plasmodium cynomolgi genome sequences provide insight into Plasmodium vivax and the monkey malaria clade.</title>
        <authorList>
            <person name="Tachibana S."/>
            <person name="Sullivan S.A."/>
            <person name="Kawai S."/>
            <person name="Nakamura S."/>
            <person name="Kim H.R."/>
            <person name="Goto N."/>
            <person name="Arisue N."/>
            <person name="Palacpac N.M.Q."/>
            <person name="Honma H."/>
            <person name="Yagi M."/>
            <person name="Tougan T."/>
            <person name="Katakai Y."/>
            <person name="Kaneko O."/>
            <person name="Mita T."/>
            <person name="Kita K."/>
            <person name="Yasutomi Y."/>
            <person name="Sutton P.L."/>
            <person name="Shakhbatyan R."/>
            <person name="Horii T."/>
            <person name="Yasunaga T."/>
            <person name="Barnwell J.W."/>
            <person name="Escalante A.A."/>
            <person name="Carlton J.M."/>
            <person name="Tanabe K."/>
        </authorList>
    </citation>
    <scope>NUCLEOTIDE SEQUENCE [LARGE SCALE GENOMIC DNA]</scope>
    <source>
        <strain evidence="2 3">B</strain>
    </source>
</reference>
<gene>
    <name evidence="2" type="ORF">PCYB_102080</name>
</gene>
<evidence type="ECO:0000256" key="1">
    <source>
        <dbReference type="SAM" id="MobiDB-lite"/>
    </source>
</evidence>
<name>K6UKI7_PLACD</name>
<accession>K6UKI7</accession>
<dbReference type="VEuPathDB" id="PlasmoDB:PCYB_102080"/>
<protein>
    <submittedName>
        <fullName evidence="2">Uncharacterized protein</fullName>
    </submittedName>
</protein>
<feature type="non-terminal residue" evidence="2">
    <location>
        <position position="187"/>
    </location>
</feature>